<dbReference type="EMBL" id="FUEG01000034">
    <property type="protein sequence ID" value="SJL16374.1"/>
    <property type="molecule type" value="Genomic_DNA"/>
</dbReference>
<dbReference type="STRING" id="47428.A0A284S5U7"/>
<keyword evidence="3" id="KW-1185">Reference proteome</keyword>
<dbReference type="InterPro" id="IPR000477">
    <property type="entry name" value="RT_dom"/>
</dbReference>
<dbReference type="InterPro" id="IPR043502">
    <property type="entry name" value="DNA/RNA_pol_sf"/>
</dbReference>
<evidence type="ECO:0000313" key="3">
    <source>
        <dbReference type="Proteomes" id="UP000219338"/>
    </source>
</evidence>
<dbReference type="Gene3D" id="3.10.10.10">
    <property type="entry name" value="HIV Type 1 Reverse Transcriptase, subunit A, domain 1"/>
    <property type="match status" value="1"/>
</dbReference>
<gene>
    <name evidence="2" type="ORF">ARMOST_19896</name>
</gene>
<evidence type="ECO:0000313" key="2">
    <source>
        <dbReference type="EMBL" id="SJL16374.1"/>
    </source>
</evidence>
<dbReference type="PANTHER" id="PTHR24559:SF444">
    <property type="entry name" value="REVERSE TRANSCRIPTASE DOMAIN-CONTAINING PROTEIN"/>
    <property type="match status" value="1"/>
</dbReference>
<dbReference type="InterPro" id="IPR053134">
    <property type="entry name" value="RNA-dir_DNA_polymerase"/>
</dbReference>
<dbReference type="InterPro" id="IPR043128">
    <property type="entry name" value="Rev_trsase/Diguanyl_cyclase"/>
</dbReference>
<dbReference type="OrthoDB" id="3254954at2759"/>
<dbReference type="CDD" id="cd01647">
    <property type="entry name" value="RT_LTR"/>
    <property type="match status" value="1"/>
</dbReference>
<protein>
    <recommendedName>
        <fullName evidence="1">Reverse transcriptase domain-containing protein</fullName>
    </recommendedName>
</protein>
<accession>A0A284S5U7</accession>
<dbReference type="OMA" id="MHEENEC"/>
<feature type="domain" description="Reverse transcriptase" evidence="1">
    <location>
        <begin position="211"/>
        <end position="337"/>
    </location>
</feature>
<dbReference type="Proteomes" id="UP000219338">
    <property type="component" value="Unassembled WGS sequence"/>
</dbReference>
<name>A0A284S5U7_ARMOS</name>
<evidence type="ECO:0000259" key="1">
    <source>
        <dbReference type="Pfam" id="PF00078"/>
    </source>
</evidence>
<reference evidence="3" key="1">
    <citation type="journal article" date="2017" name="Nat. Ecol. Evol.">
        <title>Genome expansion and lineage-specific genetic innovations in the forest pathogenic fungi Armillaria.</title>
        <authorList>
            <person name="Sipos G."/>
            <person name="Prasanna A.N."/>
            <person name="Walter M.C."/>
            <person name="O'Connor E."/>
            <person name="Balint B."/>
            <person name="Krizsan K."/>
            <person name="Kiss B."/>
            <person name="Hess J."/>
            <person name="Varga T."/>
            <person name="Slot J."/>
            <person name="Riley R."/>
            <person name="Boka B."/>
            <person name="Rigling D."/>
            <person name="Barry K."/>
            <person name="Lee J."/>
            <person name="Mihaltcheva S."/>
            <person name="LaButti K."/>
            <person name="Lipzen A."/>
            <person name="Waldron R."/>
            <person name="Moloney N.M."/>
            <person name="Sperisen C."/>
            <person name="Kredics L."/>
            <person name="Vagvoelgyi C."/>
            <person name="Patrignani A."/>
            <person name="Fitzpatrick D."/>
            <person name="Nagy I."/>
            <person name="Doyle S."/>
            <person name="Anderson J.B."/>
            <person name="Grigoriev I.V."/>
            <person name="Gueldener U."/>
            <person name="Muensterkoetter M."/>
            <person name="Nagy L.G."/>
        </authorList>
    </citation>
    <scope>NUCLEOTIDE SEQUENCE [LARGE SCALE GENOMIC DNA]</scope>
    <source>
        <strain evidence="3">C18/9</strain>
    </source>
</reference>
<dbReference type="Gene3D" id="3.30.70.270">
    <property type="match status" value="1"/>
</dbReference>
<dbReference type="AlphaFoldDB" id="A0A284S5U7"/>
<dbReference type="Pfam" id="PF00078">
    <property type="entry name" value="RVT_1"/>
    <property type="match status" value="1"/>
</dbReference>
<organism evidence="2 3">
    <name type="scientific">Armillaria ostoyae</name>
    <name type="common">Armillaria root rot fungus</name>
    <dbReference type="NCBI Taxonomy" id="47428"/>
    <lineage>
        <taxon>Eukaryota</taxon>
        <taxon>Fungi</taxon>
        <taxon>Dikarya</taxon>
        <taxon>Basidiomycota</taxon>
        <taxon>Agaricomycotina</taxon>
        <taxon>Agaricomycetes</taxon>
        <taxon>Agaricomycetidae</taxon>
        <taxon>Agaricales</taxon>
        <taxon>Marasmiineae</taxon>
        <taxon>Physalacriaceae</taxon>
        <taxon>Armillaria</taxon>
    </lineage>
</organism>
<dbReference type="SUPFAM" id="SSF56672">
    <property type="entry name" value="DNA/RNA polymerases"/>
    <property type="match status" value="1"/>
</dbReference>
<proteinExistence type="predicted"/>
<sequence>MPLEWNMMTSDIRGLGLPVGAGTSTTHDDVDNAIPTENSNLDVLPNPEVESQGPYEFTRERYPSRRYCDHLKKKIKVGSEFGSDEVMARMEHMHEENECRNNRRAPKMEAPRPRKGKEKAAYVESDIPDLRQHWHDEYEDLLQGVPESMPPFHEVNHEIPLIDMEKQYHYHLPRCPNSLKGEFNKKVEKYTWAGWWQLTAASQAAPMLCLPKKDRHLHMVIDCRQQNENMVKDVTPMPDQDGIREDVARAKYRSKIDLSDAYEQVRIVPDDMWKTAFATIRGTFTSAVMQQGDCNAPTTFQRLMTSIFQDIIGVFMHVYIDDIFVFSDLIEEHEEHL</sequence>
<dbReference type="PANTHER" id="PTHR24559">
    <property type="entry name" value="TRANSPOSON TY3-I GAG-POL POLYPROTEIN"/>
    <property type="match status" value="1"/>
</dbReference>